<dbReference type="Proteomes" id="UP001732700">
    <property type="component" value="Chromosome 2A"/>
</dbReference>
<proteinExistence type="predicted"/>
<evidence type="ECO:0000313" key="1">
    <source>
        <dbReference type="EnsemblPlants" id="AVESA.00010b.r2.2AG0259760.3.CDS"/>
    </source>
</evidence>
<organism evidence="1 2">
    <name type="scientific">Avena sativa</name>
    <name type="common">Oat</name>
    <dbReference type="NCBI Taxonomy" id="4498"/>
    <lineage>
        <taxon>Eukaryota</taxon>
        <taxon>Viridiplantae</taxon>
        <taxon>Streptophyta</taxon>
        <taxon>Embryophyta</taxon>
        <taxon>Tracheophyta</taxon>
        <taxon>Spermatophyta</taxon>
        <taxon>Magnoliopsida</taxon>
        <taxon>Liliopsida</taxon>
        <taxon>Poales</taxon>
        <taxon>Poaceae</taxon>
        <taxon>BOP clade</taxon>
        <taxon>Pooideae</taxon>
        <taxon>Poodae</taxon>
        <taxon>Poeae</taxon>
        <taxon>Poeae Chloroplast Group 1 (Aveneae type)</taxon>
        <taxon>Aveninae</taxon>
        <taxon>Avena</taxon>
    </lineage>
</organism>
<dbReference type="EnsemblPlants" id="AVESA.00010b.r2.2AG0259760.3">
    <property type="protein sequence ID" value="AVESA.00010b.r2.2AG0259760.3.CDS"/>
    <property type="gene ID" value="AVESA.00010b.r2.2AG0259760"/>
</dbReference>
<accession>A0ACD5UI65</accession>
<evidence type="ECO:0000313" key="2">
    <source>
        <dbReference type="Proteomes" id="UP001732700"/>
    </source>
</evidence>
<keyword evidence="2" id="KW-1185">Reference proteome</keyword>
<sequence>MELRSGRRVRSSEQLGLGGGDDLISALPDDLLVLVLARLPCAGAAAAARTGVLSRRWRGLWARLRRIVLRDVPFHSLEPALARVPRPPPTVSLLEIRLPKPRGRIPREQLVNRDRLYSVLRAVALALLDPEEFILAIPSCLVDSCLLVHLISLHRTTSIVLDLILGPYLTIVCIPAGLEFPALETLSLSSCCIHFDALLPCCPRLRTLRLDDIWFTQGVLSIKPPLLQELVVASTTSWINQVNIVAPMLTQLTISVPTNPKVDISILAPMIEKVSWDYYFSMDSSVFGPWRLVQLSLQTPNFLSR</sequence>
<name>A0ACD5UI65_AVESA</name>
<reference evidence="1" key="2">
    <citation type="submission" date="2025-09" db="UniProtKB">
        <authorList>
            <consortium name="EnsemblPlants"/>
        </authorList>
    </citation>
    <scope>IDENTIFICATION</scope>
</reference>
<protein>
    <submittedName>
        <fullName evidence="1">Uncharacterized protein</fullName>
    </submittedName>
</protein>
<reference evidence="1" key="1">
    <citation type="submission" date="2021-05" db="EMBL/GenBank/DDBJ databases">
        <authorList>
            <person name="Scholz U."/>
            <person name="Mascher M."/>
            <person name="Fiebig A."/>
        </authorList>
    </citation>
    <scope>NUCLEOTIDE SEQUENCE [LARGE SCALE GENOMIC DNA]</scope>
</reference>